<keyword evidence="6" id="KW-1185">Reference proteome</keyword>
<accession>A0A2W7BWE4</accession>
<reference evidence="6" key="1">
    <citation type="submission" date="2017-03" db="EMBL/GenBank/DDBJ databases">
        <authorList>
            <person name="Safronova V.I."/>
            <person name="Sazanova A.L."/>
            <person name="Chirak E.R."/>
        </authorList>
    </citation>
    <scope>NUCLEOTIDE SEQUENCE [LARGE SCALE GENOMIC DNA]</scope>
    <source>
        <strain evidence="6">Ach-343</strain>
    </source>
</reference>
<dbReference type="RefSeq" id="WP_111547391.1">
    <property type="nucleotide sequence ID" value="NZ_MZXV01000062.1"/>
</dbReference>
<gene>
    <name evidence="5" type="ORF">B5V02_28420</name>
</gene>
<evidence type="ECO:0000256" key="3">
    <source>
        <dbReference type="ARBA" id="ARBA00023251"/>
    </source>
</evidence>
<evidence type="ECO:0000256" key="2">
    <source>
        <dbReference type="ARBA" id="ARBA00021572"/>
    </source>
</evidence>
<evidence type="ECO:0000313" key="5">
    <source>
        <dbReference type="EMBL" id="PZV35012.1"/>
    </source>
</evidence>
<sequence>MPTLEHHKKQAKLYLKWHRERYYPVADAIGSILPRFRHLTDSQILDHGFKLADAQELVARKSGFESWQALKKGLQTVTDRTATDAARPFLAFAEPQLFVSDIEAACDFYRQKLGFQTRFTYGEPPFYAQIIRDGVRLNLRHVDKPPFAANPADDLLAATIVLDNIKALFLEFQAAEAPFHQTLRTEPWGARTFIVRDPDGNLICFATSVN</sequence>
<evidence type="ECO:0000313" key="6">
    <source>
        <dbReference type="Proteomes" id="UP000248616"/>
    </source>
</evidence>
<dbReference type="EMBL" id="MZXV01000062">
    <property type="protein sequence ID" value="PZV35012.1"/>
    <property type="molecule type" value="Genomic_DNA"/>
</dbReference>
<keyword evidence="3" id="KW-0046">Antibiotic resistance</keyword>
<dbReference type="OrthoDB" id="9791602at2"/>
<evidence type="ECO:0000256" key="1">
    <source>
        <dbReference type="ARBA" id="ARBA00011051"/>
    </source>
</evidence>
<dbReference type="CDD" id="cd08349">
    <property type="entry name" value="BLMA_like"/>
    <property type="match status" value="1"/>
</dbReference>
<proteinExistence type="inferred from homology"/>
<dbReference type="GO" id="GO:0046677">
    <property type="term" value="P:response to antibiotic"/>
    <property type="evidence" value="ECO:0007669"/>
    <property type="project" value="UniProtKB-KW"/>
</dbReference>
<dbReference type="InterPro" id="IPR000335">
    <property type="entry name" value="Bleomycin-R"/>
</dbReference>
<dbReference type="Gene3D" id="3.10.180.10">
    <property type="entry name" value="2,3-Dihydroxybiphenyl 1,2-Dioxygenase, domain 1"/>
    <property type="match status" value="1"/>
</dbReference>
<dbReference type="InterPro" id="IPR037523">
    <property type="entry name" value="VOC_core"/>
</dbReference>
<dbReference type="PROSITE" id="PS51819">
    <property type="entry name" value="VOC"/>
    <property type="match status" value="1"/>
</dbReference>
<dbReference type="Pfam" id="PF00903">
    <property type="entry name" value="Glyoxalase"/>
    <property type="match status" value="1"/>
</dbReference>
<comment type="caution">
    <text evidence="5">The sequence shown here is derived from an EMBL/GenBank/DDBJ whole genome shotgun (WGS) entry which is preliminary data.</text>
</comment>
<dbReference type="InterPro" id="IPR004360">
    <property type="entry name" value="Glyas_Fos-R_dOase_dom"/>
</dbReference>
<dbReference type="SUPFAM" id="SSF54593">
    <property type="entry name" value="Glyoxalase/Bleomycin resistance protein/Dihydroxybiphenyl dioxygenase"/>
    <property type="match status" value="1"/>
</dbReference>
<dbReference type="AlphaFoldDB" id="A0A2W7BWE4"/>
<protein>
    <recommendedName>
        <fullName evidence="2">Bleomycin resistance protein</fullName>
    </recommendedName>
</protein>
<feature type="domain" description="VOC" evidence="4">
    <location>
        <begin position="89"/>
        <end position="208"/>
    </location>
</feature>
<evidence type="ECO:0000259" key="4">
    <source>
        <dbReference type="PROSITE" id="PS51819"/>
    </source>
</evidence>
<name>A0A2W7BWE4_9HYPH</name>
<dbReference type="InterPro" id="IPR029068">
    <property type="entry name" value="Glyas_Bleomycin-R_OHBP_Dase"/>
</dbReference>
<comment type="similarity">
    <text evidence="1">Belongs to the bleomycin resistance protein family.</text>
</comment>
<organism evidence="5 6">
    <name type="scientific">Mesorhizobium kowhaii</name>
    <dbReference type="NCBI Taxonomy" id="1300272"/>
    <lineage>
        <taxon>Bacteria</taxon>
        <taxon>Pseudomonadati</taxon>
        <taxon>Pseudomonadota</taxon>
        <taxon>Alphaproteobacteria</taxon>
        <taxon>Hyphomicrobiales</taxon>
        <taxon>Phyllobacteriaceae</taxon>
        <taxon>Mesorhizobium</taxon>
    </lineage>
</organism>
<dbReference type="Proteomes" id="UP000248616">
    <property type="component" value="Unassembled WGS sequence"/>
</dbReference>